<feature type="domain" description="DUF3492" evidence="2">
    <location>
        <begin position="12"/>
        <end position="285"/>
    </location>
</feature>
<accession>A0ABS1GHC9</accession>
<feature type="domain" description="Glycosyl transferase family 1" evidence="1">
    <location>
        <begin position="305"/>
        <end position="474"/>
    </location>
</feature>
<keyword evidence="4" id="KW-1185">Reference proteome</keyword>
<sequence length="508" mass="58388">MGFYVRRSENIDVLILAEGTFPYVKGGVSTWIYQLITGLKEFKFGVVFLGSRPEDYGRIKYELPDNLVHLEVHFLFSKLERPPINPVTGEDKYLTMIRELHRWFRTSADFPDYAKGLEFYNRELSQELFLYGDVSWEFIIENYMKNCPDQSFVDYFWTVRNIHIPVWIVSKIASQIRGFKVVHSPSTGYAGFLGSLISFSTGKPFILTEHGIYTRERKIDLLNADWIEDRRTFLQKELGEVDYLRQIWVKFFEGLGRFSYEAANPIISLFEKARQIQISYGASPEKTKVIPNGVDVKGLREVLKKRKKEIPKVISLIGRVVPIKDIKTFIKAMRIVVNSIPDAEGWIVGPEDEDPDYARECHFLVETLGLENNVKFLGFQNIKEILPKTGILTLTSISEGMPLVVIEGFAAGVPAVTTDVGSCRQLIYGGLDEEDIKLGKAGEVVPIANPSALAQAYIKMLSDEEYWRKCQKTALLRVERYYSLERFLDSYRNIYREALEVWQELALS</sequence>
<dbReference type="PANTHER" id="PTHR12526:SF608">
    <property type="entry name" value="PELF"/>
    <property type="match status" value="1"/>
</dbReference>
<organism evidence="3 4">
    <name type="scientific">Persephonella atlantica</name>
    <dbReference type="NCBI Taxonomy" id="2699429"/>
    <lineage>
        <taxon>Bacteria</taxon>
        <taxon>Pseudomonadati</taxon>
        <taxon>Aquificota</taxon>
        <taxon>Aquificia</taxon>
        <taxon>Aquificales</taxon>
        <taxon>Hydrogenothermaceae</taxon>
        <taxon>Persephonella</taxon>
    </lineage>
</organism>
<dbReference type="InterPro" id="IPR022622">
    <property type="entry name" value="DUF3492"/>
</dbReference>
<dbReference type="PANTHER" id="PTHR12526">
    <property type="entry name" value="GLYCOSYLTRANSFERASE"/>
    <property type="match status" value="1"/>
</dbReference>
<dbReference type="Gene3D" id="3.40.50.2000">
    <property type="entry name" value="Glycogen Phosphorylase B"/>
    <property type="match status" value="2"/>
</dbReference>
<dbReference type="RefSeq" id="WP_200673712.1">
    <property type="nucleotide sequence ID" value="NZ_JAACYA010000001.1"/>
</dbReference>
<evidence type="ECO:0000313" key="3">
    <source>
        <dbReference type="EMBL" id="MBK3332334.1"/>
    </source>
</evidence>
<evidence type="ECO:0000313" key="4">
    <source>
        <dbReference type="Proteomes" id="UP000772812"/>
    </source>
</evidence>
<comment type="caution">
    <text evidence="3">The sequence shown here is derived from an EMBL/GenBank/DDBJ whole genome shotgun (WGS) entry which is preliminary data.</text>
</comment>
<evidence type="ECO:0000259" key="2">
    <source>
        <dbReference type="Pfam" id="PF11997"/>
    </source>
</evidence>
<proteinExistence type="predicted"/>
<evidence type="ECO:0000259" key="1">
    <source>
        <dbReference type="Pfam" id="PF00534"/>
    </source>
</evidence>
<dbReference type="Proteomes" id="UP000772812">
    <property type="component" value="Unassembled WGS sequence"/>
</dbReference>
<dbReference type="EMBL" id="JAACYA010000001">
    <property type="protein sequence ID" value="MBK3332334.1"/>
    <property type="molecule type" value="Genomic_DNA"/>
</dbReference>
<gene>
    <name evidence="3" type="ORF">GWK41_04540</name>
</gene>
<dbReference type="InterPro" id="IPR001296">
    <property type="entry name" value="Glyco_trans_1"/>
</dbReference>
<reference evidence="3 4" key="1">
    <citation type="journal article" date="2021" name="Syst. Appl. Microbiol.">
        <title>Persephonella atlantica sp. nov.: How to adapt to physico-chemical gradients in high temperature hydrothermal habitats.</title>
        <authorList>
            <person name="Francois D.X."/>
            <person name="Godfroy A."/>
            <person name="Mathien C."/>
            <person name="Aube J."/>
            <person name="Cathalot C."/>
            <person name="Lesongeur F."/>
            <person name="L'Haridon S."/>
            <person name="Philippon X."/>
            <person name="Roussel E.G."/>
        </authorList>
    </citation>
    <scope>NUCLEOTIDE SEQUENCE [LARGE SCALE GENOMIC DNA]</scope>
    <source>
        <strain evidence="3 4">MO1340</strain>
    </source>
</reference>
<dbReference type="Pfam" id="PF11997">
    <property type="entry name" value="DUF3492"/>
    <property type="match status" value="1"/>
</dbReference>
<protein>
    <submittedName>
        <fullName evidence="3">DUF3492 domain-containing protein</fullName>
    </submittedName>
</protein>
<dbReference type="InterPro" id="IPR047691">
    <property type="entry name" value="PelF-like"/>
</dbReference>
<dbReference type="NCBIfam" id="NF038011">
    <property type="entry name" value="PelF"/>
    <property type="match status" value="1"/>
</dbReference>
<name>A0ABS1GHC9_9AQUI</name>
<dbReference type="Pfam" id="PF00534">
    <property type="entry name" value="Glycos_transf_1"/>
    <property type="match status" value="1"/>
</dbReference>
<dbReference type="CDD" id="cd03813">
    <property type="entry name" value="GT4-like"/>
    <property type="match status" value="1"/>
</dbReference>
<dbReference type="SUPFAM" id="SSF53756">
    <property type="entry name" value="UDP-Glycosyltransferase/glycogen phosphorylase"/>
    <property type="match status" value="1"/>
</dbReference>